<dbReference type="InterPro" id="IPR006119">
    <property type="entry name" value="Resolv_N"/>
</dbReference>
<dbReference type="InterPro" id="IPR036162">
    <property type="entry name" value="Resolvase-like_N_sf"/>
</dbReference>
<dbReference type="GO" id="GO:0000150">
    <property type="term" value="F:DNA strand exchange activity"/>
    <property type="evidence" value="ECO:0007669"/>
    <property type="project" value="InterPro"/>
</dbReference>
<dbReference type="SMART" id="SM00857">
    <property type="entry name" value="Resolvase"/>
    <property type="match status" value="1"/>
</dbReference>
<evidence type="ECO:0000259" key="1">
    <source>
        <dbReference type="SMART" id="SM00857"/>
    </source>
</evidence>
<sequence>MNYAYIRCLPSDRDMAAQKETLGTHPVDEWVREEEYQINEALDALLERLGAGDVVYVHSLVTLAHSPAHLMAVLEQVSEKKAVIRFHREEFDSEQPLSLTLEQMVRMFTEFQSETVSLATKTGIDRAREKGVSTGRPRKKDKNVREALRMYRSNLYTLAEIREKTNISKTTLYRYLALEKDGEE</sequence>
<dbReference type="Pfam" id="PF02796">
    <property type="entry name" value="HTH_7"/>
    <property type="match status" value="1"/>
</dbReference>
<evidence type="ECO:0000313" key="3">
    <source>
        <dbReference type="Proteomes" id="UP000076490"/>
    </source>
</evidence>
<dbReference type="EMBL" id="LQNT01000011">
    <property type="protein sequence ID" value="KZE37155.1"/>
    <property type="molecule type" value="Genomic_DNA"/>
</dbReference>
<dbReference type="SUPFAM" id="SSF53041">
    <property type="entry name" value="Resolvase-like"/>
    <property type="match status" value="1"/>
</dbReference>
<gene>
    <name evidence="2" type="ORF">AV656_11275</name>
</gene>
<evidence type="ECO:0000313" key="2">
    <source>
        <dbReference type="EMBL" id="KZE37155.1"/>
    </source>
</evidence>
<comment type="caution">
    <text evidence="2">The sequence shown here is derived from an EMBL/GenBank/DDBJ whole genome shotgun (WGS) entry which is preliminary data.</text>
</comment>
<dbReference type="InterPro" id="IPR006120">
    <property type="entry name" value="Resolvase_HTH_dom"/>
</dbReference>
<dbReference type="Proteomes" id="UP000076490">
    <property type="component" value="Unassembled WGS sequence"/>
</dbReference>
<accession>A0A165GP81</accession>
<protein>
    <recommendedName>
        <fullName evidence="1">Resolvase/invertase-type recombinase catalytic domain-containing protein</fullName>
    </recommendedName>
</protein>
<dbReference type="Gene3D" id="1.10.10.60">
    <property type="entry name" value="Homeodomain-like"/>
    <property type="match status" value="1"/>
</dbReference>
<organism evidence="2 3">
    <name type="scientific">Bhargavaea cecembensis</name>
    <dbReference type="NCBI Taxonomy" id="394098"/>
    <lineage>
        <taxon>Bacteria</taxon>
        <taxon>Bacillati</taxon>
        <taxon>Bacillota</taxon>
        <taxon>Bacilli</taxon>
        <taxon>Bacillales</taxon>
        <taxon>Caryophanaceae</taxon>
        <taxon>Bhargavaea</taxon>
    </lineage>
</organism>
<dbReference type="GO" id="GO:0003677">
    <property type="term" value="F:DNA binding"/>
    <property type="evidence" value="ECO:0007669"/>
    <property type="project" value="InterPro"/>
</dbReference>
<reference evidence="2 3" key="1">
    <citation type="submission" date="2016-01" db="EMBL/GenBank/DDBJ databases">
        <title>Whole genome sequencing of Bhargavaea cecembensis T14.</title>
        <authorList>
            <person name="Hong K.W."/>
        </authorList>
    </citation>
    <scope>NUCLEOTIDE SEQUENCE [LARGE SCALE GENOMIC DNA]</scope>
    <source>
        <strain evidence="2 3">T14</strain>
    </source>
</reference>
<dbReference type="RefSeq" id="WP_063182130.1">
    <property type="nucleotide sequence ID" value="NZ_LQNT01000011.1"/>
</dbReference>
<name>A0A165GP81_9BACL</name>
<proteinExistence type="predicted"/>
<dbReference type="AlphaFoldDB" id="A0A165GP81"/>
<dbReference type="Pfam" id="PF00239">
    <property type="entry name" value="Resolvase"/>
    <property type="match status" value="1"/>
</dbReference>
<feature type="domain" description="Resolvase/invertase-type recombinase catalytic" evidence="1">
    <location>
        <begin position="2"/>
        <end position="133"/>
    </location>
</feature>
<dbReference type="Gene3D" id="3.40.50.1390">
    <property type="entry name" value="Resolvase, N-terminal catalytic domain"/>
    <property type="match status" value="1"/>
</dbReference>